<dbReference type="Gene3D" id="2.60.40.10">
    <property type="entry name" value="Immunoglobulins"/>
    <property type="match status" value="18"/>
</dbReference>
<evidence type="ECO:0000256" key="1">
    <source>
        <dbReference type="SAM" id="MobiDB-lite"/>
    </source>
</evidence>
<reference evidence="4" key="2">
    <citation type="submission" date="2017-11" db="EMBL/GenBank/DDBJ databases">
        <title>PacBio sequencing of new strain of the secondary endosymbiont Candidatus Hamiltonella defensa.</title>
        <authorList>
            <person name="Strand M.R."/>
            <person name="Oliver K."/>
        </authorList>
    </citation>
    <scope>NUCLEOTIDE SEQUENCE [LARGE SCALE GENOMIC DNA]</scope>
    <source>
        <strain evidence="4">ZA17</strain>
    </source>
</reference>
<dbReference type="Gene3D" id="6.20.50.90">
    <property type="match status" value="2"/>
</dbReference>
<proteinExistence type="predicted"/>
<dbReference type="RefSeq" id="WP_100096187.1">
    <property type="nucleotide sequence ID" value="NZ_CP017613.1"/>
</dbReference>
<feature type="compositionally biased region" description="Low complexity" evidence="1">
    <location>
        <begin position="154"/>
        <end position="164"/>
    </location>
</feature>
<feature type="domain" description="Bacterial Ig-like" evidence="2">
    <location>
        <begin position="353"/>
        <end position="434"/>
    </location>
</feature>
<feature type="compositionally biased region" description="Polar residues" evidence="1">
    <location>
        <begin position="246"/>
        <end position="259"/>
    </location>
</feature>
<protein>
    <recommendedName>
        <fullName evidence="2">Bacterial Ig-like domain-containing protein</fullName>
    </recommendedName>
</protein>
<dbReference type="EMBL" id="CP017613">
    <property type="protein sequence ID" value="ATW33322.1"/>
    <property type="molecule type" value="Genomic_DNA"/>
</dbReference>
<feature type="domain" description="Bacterial Ig-like" evidence="2">
    <location>
        <begin position="3094"/>
        <end position="3180"/>
    </location>
</feature>
<reference evidence="4" key="1">
    <citation type="submission" date="2016-10" db="EMBL/GenBank/DDBJ databases">
        <authorList>
            <person name="Chevignon G."/>
        </authorList>
    </citation>
    <scope>NUCLEOTIDE SEQUENCE [LARGE SCALE GENOMIC DNA]</scope>
    <source>
        <strain evidence="4">ZA17</strain>
    </source>
</reference>
<feature type="compositionally biased region" description="Basic and acidic residues" evidence="1">
    <location>
        <begin position="110"/>
        <end position="153"/>
    </location>
</feature>
<gene>
    <name evidence="3" type="ORF">BJP43_02455</name>
</gene>
<feature type="domain" description="Bacterial Ig-like" evidence="2">
    <location>
        <begin position="664"/>
        <end position="762"/>
    </location>
</feature>
<accession>A0A2D3TBY5</accession>
<feature type="compositionally biased region" description="Polar residues" evidence="1">
    <location>
        <begin position="1910"/>
        <end position="1922"/>
    </location>
</feature>
<evidence type="ECO:0000313" key="4">
    <source>
        <dbReference type="Proteomes" id="UP000229055"/>
    </source>
</evidence>
<feature type="domain" description="Bacterial Ig-like" evidence="2">
    <location>
        <begin position="2635"/>
        <end position="2710"/>
    </location>
</feature>
<dbReference type="Pfam" id="PF19077">
    <property type="entry name" value="Big_13"/>
    <property type="match status" value="7"/>
</dbReference>
<evidence type="ECO:0000259" key="2">
    <source>
        <dbReference type="Pfam" id="PF19077"/>
    </source>
</evidence>
<dbReference type="Proteomes" id="UP000229055">
    <property type="component" value="Chromosome"/>
</dbReference>
<feature type="region of interest" description="Disordered" evidence="1">
    <location>
        <begin position="1902"/>
        <end position="1922"/>
    </location>
</feature>
<feature type="domain" description="Bacterial Ig-like" evidence="2">
    <location>
        <begin position="238"/>
        <end position="325"/>
    </location>
</feature>
<sequence>MATQKIFAQHNSRIDLSSLGNKNQVQVAISGPDLKLTSPQGSVTIVNGAMYSSLKDSQLSFQFQDGSLKGKDLLSQVNLENIDFKSADAFLVDHVQNKVLQEEQEALKQKMRQAEKDKEEAEKAREKAEKEKAEEKKARAKAEKEKSEAEKAALEAQEAQKSSQQIEEALNEFLTQANTKAALAQIPPDERDISLDSASSLHKESSTTVEVAQVNKNANRSSGLNNPAPNPKIDLKISLALDDKSNSSGQKDNLTNVTSPKLVGTTMPGTEVTIQKGSTTLGSTKADGQGNFTFTPTDLTDGPHEFMALGEYKGNKAQAKLSLVIKSSTQTPTFEMNSEDIALTQEERSDIFLIKNVTPTIHGKAEANTQVSVYNKKSTDDKETRLGTVSVDEKGVWSYSFKDRQLAQGDNSISVVAEDKAKNIAAAKKTINLDSIPPYAPTIELAEKSHPKIHEGQTFTRFTDPVLKGTLEAGAKIELYLNGKKITEDISVTEGKWFFKPEKKLAAQQYTITGVAIDERGNRSDERTEENKQGHGEFTFTIDDNVNIGSFNAKIVDKDNTSLQVKDNHNHTITSHTNPGFEGEGKPNSTIIFSNNENESDKQEIKVNEQGKWSLAGFNTPSKGGSNLLKFDIADLYGNKGQFEFQYEIDTIAPESPKNISLKEDFKTIGKNNTQTTAEKQPTLIGTGDSFSWVWIYEDSGLDSGPNNMGKYLDRVKVESDGHWEYKFPESLTPKLHTLKFKAQDAANNFSTKSEFQFNVQTKATILEAYLSEESRSNQHLEWKTKKTSNLKIEGKADPNANITIDINGSKNNVEANNEGNWNTDIRDLSAGEYPVKITSTSQVKDIEPLNITRELWIKTRIESATIEIIDENGLVSKRDETIITSSTKPRFKITGEAGSDFIVTFEKNGTEAEAEAEAEAEVKVAKEVKSKISQSGDFIVENLELEKGLYQVKVKLKDDVGNESELSSPYAFTIDTDGITPTIELKNSTAFLGESNKNITKDDIFQFKGQAAPGASISLCQHDEDKDGESVILMKDILASEVNGAWEAEYSAIENTLKDGEYTFSVQSNHLKKQLDSAQLKVTLDRETQIGKIELVQNSDDKALKSDTTKSQKPKFKITVPDDVRKIELWAVKNNENRLDTEKFTFTKTNASITNSEKNKIWEMTLDRELESDKDYTLHVEVTDHALNKKNNWDDASQPYRFYISGALTTPSIAFDNDTKTGRYLDFTNKTEKLGFIVSNVKTVEGQDLPTVQVEIKSLQEEGDSENITAKQREDKKWVAFTENTSFFSKGKYRATVTVTDVKNAKASNTFDFHVKPFIQPTEIELVDESSTEGKSSVKAPGSMTLTYNSPQFKITFDKEDMDSVNIKLENSSDGKTIESKSLTAKEISNGEYIYEPGILFNQKDYILTVTAIDKAGNQNPKAQNFNINSSELQKVDIALHDDDKTGDKGSNFTKNKNPTLIFRTKEDNIDKIEIYKKVEGGIEKIHTLESTGGFDPKKDETWQISDNIFDKDGKYIISARPYKGKKQGPTTEIDIDFYENAPGVQDIQLNAESKSTFDESGIYTKNSKPGFLISVADGDQQRVWKMQVLVINKSTENTLETIEIKDTLFPGNNTQPVSTKEQWAKGEYQIAVTLTDKAGNASTQKTQTIHFDDTKPEPVIVFAPEASPKKSGEKNIIKNQHRKFVIKGTEEKGIEKFDEIEVTLTQSNKTSSKETLYHSKKNATLFSYNEGKKEQTFSLGKSNAWPKGDFKLNVKVTDRYGNTGISKEPLSFTIQDSVDKPEIGLIDDDDTSYHKKTDVHITNKPKPRFSLTNLDEHATRVDIKTTPPVVKGRQLNDSFDNLAEDITKKEKLTNSFQLQKQWSDNGDYKLSVNTFVDAEPSPETTLTVLFDDQLKQPQITLDEETRKSSSASESGATVASQTPRFNLLDIENDVKHILLQVYKGDQKTPVETIKFDIKDLEDTDKTKNIEGKGIKKTDSGYTYQPSEWQDNAKYKISLTVTDRAKNSNEANPAAFEVNIDTAIAKIPSITLDDNDAFNKNKKFITKKQNPSFKLDNIDDREKTITITIYKPGNTKEILASHTFPKETRTFNVNQLILADKSQLRSLADGQYTINAEVTLKTKISSALGSLDFTIDHADAPTHTIELIHNTGTNEKPVTNKTTPKFKIKDIALDRLDWDNHDSIVVTFQKKNRADQQPVIQNLAKSDIPDNSDEFDFTTSTALEQGEYTVTAKVTYQAGQSKSTTLADLNIYTTPPQSRIEFENTEKVRTEGGKNKVQKQDLKFKISVNDDTAMLKKSSSKVKVSLKKGDVKEGPEIEALYNNTENVWKVDLSEKSISKGDYTIEANVTDKHDNTGTSEPMNFYMLDGLLKPEIEIETNDHTPYDPTEYKDNKKITNKTQPTFIIKNIDPEAESVTFSVSKKGVEIPFATRNYKKNEGGWPFFSNTEKIKVEFQDDGDYDIKLDVVGVGGVQQSAKALLLTFNAQVDPPRISLESQKDVAAPLTSEKKPTFLIEQIGEHVREIKIIRESQGEDPVKKEFICKINDKGEVQTLNNDFGGRLTKDPDNTGTYRFTPKDDWPDGTYKVRVEVTNRAKKSAMSNEDNIITLTIDNNLPEVPTIELEPAHNSTYPVSLKQTETWTQNNSPKFNITVKRNDVNPVTKVHVKVKDPGGNEKIEEATKKDGKWTFTPGTSFTTKGAYTLSVQSENQLERTSHFSSDIIVHFNADPPKKPGIRLDSESITGIDNPTEITNKPSPKLSITNINTIQDAVDPDAVEVTLINDSKNQALATNAIARYDSTNNTFFYVQRNLSEGNYTATVKATNKAGIPSEISDPFRFEIDTTAPNPPEIEILTGSYVTHQKLNKVLKNNNQLRFLVKTNAEINDLKYIEVSLDGNKLNKNLLDPTNKNGLLSGMKLYKKNVWEFTYNHPFSLGTHNLLVTVTDKAGNTSNAQDQFMVLGELHPPKIEMPDNTNAAGPTSTPHMINKVNMGQINKRNLTISLDDHTLFPYVEMKAELIPNQKGSSKTTTINLRTEKEVWMGEIPTKQPDGEYTLKVTATDVLGIKKETNVEFVVDTTPPETPTIKLRDSVTKHAESKATQETTQEKPNFVIGSIPNDIYKINIKITGDDYDYDYEVDNPNNVENKLKEWSGIQNALKDNQTYSITVTFTDKAGNTSNNKDDPFQIKKIVPYTFIDPTLILDPETDSGTQGDFKTNHNQPVLLFKNMSDAAVNEVNLKLENKIDKKTYTYSLKDFEPIDVKNSKEYKIELIKESSLTKEAPFPEGEYKVTVELTYANNEQYTKATTFEKPLTINRKKPEAVYDVKYTFKDGDQDQGKTINIEGKKPKNTDIFIQFHGQTEINIKKQNGDSLFSDETFITTQPWGQQKSFTLFVKDDIGNQSENTQVEIPLPPNITKYKDLGKYLEIYIDNSDKKIKEGDKIIIKEQGTEYQYTVISDNLTNNSFQFTTNNAFTDKFTAYVSRAGHESEQIQRTIPKPPQNVEYTFSGSSSNLLVVKGDVKKGQTLNISNNNEDFSAKSYEATRDQILIAIKPLYKNLKKFNVFASTADGGESQIVEKEIPDVFIYWNFITKQYQAGFHLKDAAQYISEKQPREEIGFNFDHVLEMRNGHAPVNYVYYKRLTDPDQPYQVIEFDNQVDYELTKYLYIDAEEGQTEGRHNHYGDPENTWWRFRYNDIDSDSKELNKDKCTIKFIHKKQVMKFLSGSDGQYNDFGILALQAIKKEDENIIEARWDMRPKKISIKKEDNIDGKKVYSIRVEIDQKLQKRNLELIFTNAYNKKEEIISSDYNTNTREFTSKVKGGFEGQGSSGSHKFVRIFLKDRDSGVISYFKEVEISTRSTDDYEEIREDSDLCSLTMFPGSQKYCHNDKTHSKRSLKEEALEEVALERAPEALFSEINEKEKDKIDTSLPLTKFSPPLTEGIDQPTEIEAQQVNPTQPQKEDIPTQLVEEPKAAAPQNPIELNNPITSEENTTAELTPSFTLNAPKEAPDAVKALVTLDNRPEYALELIDNQGVFTVEMPLAEGPHQLKVKFIDPDGDWIRLDKTFTIDASSERILSSLETPDRYQIDLSTGSKTSPSKENADILMMTPVLHLPEHEEESIYYG</sequence>
<dbReference type="InterPro" id="IPR044016">
    <property type="entry name" value="Big_13"/>
</dbReference>
<organism evidence="3 4">
    <name type="scientific">Candidatus Williamhamiltonella defendens</name>
    <dbReference type="NCBI Taxonomy" id="138072"/>
    <lineage>
        <taxon>Bacteria</taxon>
        <taxon>Pseudomonadati</taxon>
        <taxon>Pseudomonadota</taxon>
        <taxon>Gammaproteobacteria</taxon>
        <taxon>Enterobacterales</taxon>
        <taxon>Enterobacteriaceae</taxon>
        <taxon>aphid secondary symbionts</taxon>
        <taxon>Candidatus Williamhamiltonella</taxon>
    </lineage>
</organism>
<name>A0A2D3TBY5_9ENTR</name>
<feature type="region of interest" description="Disordered" evidence="1">
    <location>
        <begin position="110"/>
        <end position="164"/>
    </location>
</feature>
<feature type="domain" description="Bacterial Ig-like" evidence="2">
    <location>
        <begin position="1548"/>
        <end position="1654"/>
    </location>
</feature>
<dbReference type="InterPro" id="IPR013783">
    <property type="entry name" value="Ig-like_fold"/>
</dbReference>
<evidence type="ECO:0000313" key="3">
    <source>
        <dbReference type="EMBL" id="ATW33322.1"/>
    </source>
</evidence>
<feature type="region of interest" description="Disordered" evidence="1">
    <location>
        <begin position="244"/>
        <end position="267"/>
    </location>
</feature>
<feature type="domain" description="Bacterial Ig-like" evidence="2">
    <location>
        <begin position="2731"/>
        <end position="2841"/>
    </location>
</feature>